<feature type="signal peptide" evidence="1">
    <location>
        <begin position="1"/>
        <end position="23"/>
    </location>
</feature>
<name>A0A6N4SSN3_CYTH3</name>
<accession>A0A6N4SSN3</accession>
<dbReference type="InterPro" id="IPR025535">
    <property type="entry name" value="DUF4421"/>
</dbReference>
<dbReference type="Proteomes" id="UP000001822">
    <property type="component" value="Chromosome"/>
</dbReference>
<evidence type="ECO:0000256" key="1">
    <source>
        <dbReference type="SAM" id="SignalP"/>
    </source>
</evidence>
<feature type="chain" id="PRO_5026757191" description="DUF4421 domain-containing protein" evidence="1">
    <location>
        <begin position="24"/>
        <end position="372"/>
    </location>
</feature>
<sequence length="372" mass="42625">MIPMYRWLTAAVFLLFFVVAVHAQETKKKENVFLHPDKFYAKYFPNIKITYNPSDSTYIKTYPKNYMTVALHVLSPTIYANLEPSGAPQASSDLRTNVKTITGLSFSYRHVTAGFALSLLPPLGDPPGYGSSRYRTATIKYKSPIYILTFRFMKIKGMTDINAFNSLDLAQQTVYRPDIIIKEYEFEGIYNFNWKKYSYLSTIDYTESQIKSHLGFMVKAGVYSQQFYGDSNLLSVPQRPYFESFDNITRMNGFNIKLSPGAGGNLVIKKHFYMACAIFSPLNLYVNRLFTTEGIAHKETSFQWVLDGSASIGYQSKRFYAALRYEIDGRTAALTTFRYTSVYSYIGLDVGYRFKAPTFVKKFYKDTMPPGM</sequence>
<evidence type="ECO:0000313" key="2">
    <source>
        <dbReference type="EMBL" id="ABG59337.1"/>
    </source>
</evidence>
<keyword evidence="3" id="KW-1185">Reference proteome</keyword>
<dbReference type="KEGG" id="chu:CHU_2074"/>
<proteinExistence type="predicted"/>
<reference evidence="2 3" key="1">
    <citation type="journal article" date="2007" name="Appl. Environ. Microbiol.">
        <title>Genome sequence of the cellulolytic gliding bacterium Cytophaga hutchinsonii.</title>
        <authorList>
            <person name="Xie G."/>
            <person name="Bruce D.C."/>
            <person name="Challacombe J.F."/>
            <person name="Chertkov O."/>
            <person name="Detter J.C."/>
            <person name="Gilna P."/>
            <person name="Han C.S."/>
            <person name="Lucas S."/>
            <person name="Misra M."/>
            <person name="Myers G.L."/>
            <person name="Richardson P."/>
            <person name="Tapia R."/>
            <person name="Thayer N."/>
            <person name="Thompson L.S."/>
            <person name="Brettin T.S."/>
            <person name="Henrissat B."/>
            <person name="Wilson D.B."/>
            <person name="McBride M.J."/>
        </authorList>
    </citation>
    <scope>NUCLEOTIDE SEQUENCE [LARGE SCALE GENOMIC DNA]</scope>
    <source>
        <strain evidence="3">ATCC 33406 / DSM 1761 / CIP 103989 / NBRC 15051 / NCIMB 9469 / D465</strain>
    </source>
</reference>
<dbReference type="Pfam" id="PF14391">
    <property type="entry name" value="DUF4421"/>
    <property type="match status" value="1"/>
</dbReference>
<evidence type="ECO:0008006" key="4">
    <source>
        <dbReference type="Google" id="ProtNLM"/>
    </source>
</evidence>
<keyword evidence="1" id="KW-0732">Signal</keyword>
<gene>
    <name evidence="2" type="ordered locus">CHU_2074</name>
</gene>
<protein>
    <recommendedName>
        <fullName evidence="4">DUF4421 domain-containing protein</fullName>
    </recommendedName>
</protein>
<evidence type="ECO:0000313" key="3">
    <source>
        <dbReference type="Proteomes" id="UP000001822"/>
    </source>
</evidence>
<dbReference type="AlphaFoldDB" id="A0A6N4SSN3"/>
<organism evidence="2 3">
    <name type="scientific">Cytophaga hutchinsonii (strain ATCC 33406 / DSM 1761 / CIP 103989 / NBRC 15051 / NCIMB 9469 / D465)</name>
    <dbReference type="NCBI Taxonomy" id="269798"/>
    <lineage>
        <taxon>Bacteria</taxon>
        <taxon>Pseudomonadati</taxon>
        <taxon>Bacteroidota</taxon>
        <taxon>Cytophagia</taxon>
        <taxon>Cytophagales</taxon>
        <taxon>Cytophagaceae</taxon>
        <taxon>Cytophaga</taxon>
    </lineage>
</organism>
<dbReference type="EMBL" id="CP000383">
    <property type="protein sequence ID" value="ABG59337.1"/>
    <property type="molecule type" value="Genomic_DNA"/>
</dbReference>